<accession>A0A0C1C924</accession>
<organism evidence="1 2">
    <name type="scientific">Parachlamydia acanthamoebae</name>
    <dbReference type="NCBI Taxonomy" id="83552"/>
    <lineage>
        <taxon>Bacteria</taxon>
        <taxon>Pseudomonadati</taxon>
        <taxon>Chlamydiota</taxon>
        <taxon>Chlamydiia</taxon>
        <taxon>Parachlamydiales</taxon>
        <taxon>Parachlamydiaceae</taxon>
        <taxon>Parachlamydia</taxon>
    </lineage>
</organism>
<dbReference type="RefSeq" id="WP_237753962.1">
    <property type="nucleotide sequence ID" value="NZ_JSAM01000074.1"/>
</dbReference>
<dbReference type="PATRIC" id="fig|83552.4.peg.1269"/>
<evidence type="ECO:0000313" key="1">
    <source>
        <dbReference type="EMBL" id="KIA77520.1"/>
    </source>
</evidence>
<evidence type="ECO:0000313" key="2">
    <source>
        <dbReference type="Proteomes" id="UP000031307"/>
    </source>
</evidence>
<dbReference type="Pfam" id="PF10127">
    <property type="entry name" value="RlaP"/>
    <property type="match status" value="1"/>
</dbReference>
<comment type="caution">
    <text evidence="1">The sequence shown here is derived from an EMBL/GenBank/DDBJ whole genome shotgun (WGS) entry which is preliminary data.</text>
</comment>
<dbReference type="EMBL" id="JSAM01000074">
    <property type="protein sequence ID" value="KIA77520.1"/>
    <property type="molecule type" value="Genomic_DNA"/>
</dbReference>
<sequence>KTYFYCLRSTLAALWLHRFKTIPPMELHKLMDVINEKKLLIEKIHVLLQLKATQNESYLHPRETDLNHFFMKQSPYVNLQPLPYQKAFLITKC</sequence>
<gene>
    <name evidence="1" type="ORF">DB43_GE00010</name>
</gene>
<proteinExistence type="predicted"/>
<reference evidence="1 2" key="1">
    <citation type="journal article" date="2014" name="Mol. Biol. Evol.">
        <title>Massive expansion of Ubiquitination-related gene families within the Chlamydiae.</title>
        <authorList>
            <person name="Domman D."/>
            <person name="Collingro A."/>
            <person name="Lagkouvardos I."/>
            <person name="Gehre L."/>
            <person name="Weinmaier T."/>
            <person name="Rattei T."/>
            <person name="Subtil A."/>
            <person name="Horn M."/>
        </authorList>
    </citation>
    <scope>NUCLEOTIDE SEQUENCE [LARGE SCALE GENOMIC DNA]</scope>
    <source>
        <strain evidence="1 2">OEW1</strain>
    </source>
</reference>
<dbReference type="AlphaFoldDB" id="A0A0C1C924"/>
<dbReference type="Proteomes" id="UP000031307">
    <property type="component" value="Unassembled WGS sequence"/>
</dbReference>
<protein>
    <submittedName>
        <fullName evidence="1">Uncharacterized protein</fullName>
    </submittedName>
</protein>
<name>A0A0C1C924_9BACT</name>
<dbReference type="InterPro" id="IPR018775">
    <property type="entry name" value="RlaP"/>
</dbReference>
<feature type="non-terminal residue" evidence="1">
    <location>
        <position position="1"/>
    </location>
</feature>